<comment type="function">
    <text evidence="1 6">Hydrolyzes acetyl esters in homogalacturonan regions of pectin. In type I primary cell wall, galacturonic acid residues of pectin can be acetylated at the O-2 and O-3 positions. Decreasing the degree of acetylation of pectin gels in vitro alters their physical properties.</text>
</comment>
<dbReference type="EnsemblPlants" id="AUR62038714-RA">
    <property type="protein sequence ID" value="AUR62038714-RA:cds"/>
    <property type="gene ID" value="AUR62038714"/>
</dbReference>
<dbReference type="EnsemblPlants" id="AUR62044213-RA">
    <property type="protein sequence ID" value="AUR62044213-RA:cds"/>
    <property type="gene ID" value="AUR62044213"/>
</dbReference>
<accession>A0A803NDL6</accession>
<organism evidence="7 8">
    <name type="scientific">Chenopodium quinoa</name>
    <name type="common">Quinoa</name>
    <dbReference type="NCBI Taxonomy" id="63459"/>
    <lineage>
        <taxon>Eukaryota</taxon>
        <taxon>Viridiplantae</taxon>
        <taxon>Streptophyta</taxon>
        <taxon>Embryophyta</taxon>
        <taxon>Tracheophyta</taxon>
        <taxon>Spermatophyta</taxon>
        <taxon>Magnoliopsida</taxon>
        <taxon>eudicotyledons</taxon>
        <taxon>Gunneridae</taxon>
        <taxon>Pentapetalae</taxon>
        <taxon>Caryophyllales</taxon>
        <taxon>Chenopodiaceae</taxon>
        <taxon>Chenopodioideae</taxon>
        <taxon>Atripliceae</taxon>
        <taxon>Chenopodium</taxon>
    </lineage>
</organism>
<evidence type="ECO:0000313" key="7">
    <source>
        <dbReference type="EnsemblPlants" id="AUR62038714-RA:cds"/>
    </source>
</evidence>
<reference evidence="7" key="2">
    <citation type="submission" date="2021-03" db="UniProtKB">
        <authorList>
            <consortium name="EnsemblPlants"/>
        </authorList>
    </citation>
    <scope>IDENTIFICATION</scope>
</reference>
<accession>A0A803N180</accession>
<dbReference type="PANTHER" id="PTHR21562">
    <property type="entry name" value="NOTUM-RELATED"/>
    <property type="match status" value="1"/>
</dbReference>
<evidence type="ECO:0000256" key="3">
    <source>
        <dbReference type="ARBA" id="ARBA00005784"/>
    </source>
</evidence>
<evidence type="ECO:0000313" key="8">
    <source>
        <dbReference type="Proteomes" id="UP000596660"/>
    </source>
</evidence>
<dbReference type="PANTHER" id="PTHR21562:SF69">
    <property type="entry name" value="PECTIN ACETYLESTERASE 9"/>
    <property type="match status" value="1"/>
</dbReference>
<dbReference type="Gramene" id="AUR62044213-RA">
    <property type="protein sequence ID" value="AUR62044213-RA:cds"/>
    <property type="gene ID" value="AUR62044213"/>
</dbReference>
<dbReference type="OMA" id="NDELSCY"/>
<evidence type="ECO:0000256" key="1">
    <source>
        <dbReference type="ARBA" id="ARBA00003534"/>
    </source>
</evidence>
<evidence type="ECO:0000256" key="6">
    <source>
        <dbReference type="RuleBase" id="RU363114"/>
    </source>
</evidence>
<evidence type="ECO:0000256" key="4">
    <source>
        <dbReference type="ARBA" id="ARBA00022512"/>
    </source>
</evidence>
<keyword evidence="5 6" id="KW-0961">Cell wall biogenesis/degradation</keyword>
<dbReference type="Proteomes" id="UP000596660">
    <property type="component" value="Unplaced"/>
</dbReference>
<keyword evidence="6" id="KW-0964">Secreted</keyword>
<accession>A0A803NDL3</accession>
<feature type="chain" id="PRO_5035485126" description="Pectin acetylesterase" evidence="6">
    <location>
        <begin position="24"/>
        <end position="333"/>
    </location>
</feature>
<keyword evidence="6" id="KW-0378">Hydrolase</keyword>
<evidence type="ECO:0000256" key="5">
    <source>
        <dbReference type="ARBA" id="ARBA00023316"/>
    </source>
</evidence>
<dbReference type="EC" id="3.1.1.-" evidence="6"/>
<keyword evidence="4 6" id="KW-0134">Cell wall</keyword>
<protein>
    <recommendedName>
        <fullName evidence="6">Pectin acetylesterase</fullName>
        <ecNumber evidence="6">3.1.1.-</ecNumber>
    </recommendedName>
</protein>
<feature type="signal peptide" evidence="6">
    <location>
        <begin position="1"/>
        <end position="23"/>
    </location>
</feature>
<comment type="subcellular location">
    <subcellularLocation>
        <location evidence="2 6">Secreted</location>
        <location evidence="2 6">Cell wall</location>
    </subcellularLocation>
</comment>
<dbReference type="InterPro" id="IPR004963">
    <property type="entry name" value="PAE/NOTUM"/>
</dbReference>
<dbReference type="EnsemblPlants" id="AUR62044210-RA">
    <property type="protein sequence ID" value="AUR62044210-RA:cds"/>
    <property type="gene ID" value="AUR62044210"/>
</dbReference>
<dbReference type="Pfam" id="PF03283">
    <property type="entry name" value="PAE"/>
    <property type="match status" value="1"/>
</dbReference>
<dbReference type="Gramene" id="AUR62038714-RA">
    <property type="protein sequence ID" value="AUR62038714-RA:cds"/>
    <property type="gene ID" value="AUR62038714"/>
</dbReference>
<sequence>MVVLRLSVVVVVLLTFVQWCAYSQSPSQLFVDITLVKSTTAKDLGAYCLDGSLPAYHFSKGFGSGTNNWLLHIEGGGWCNDVKSCLERAKTRRGSSHYMAKGRVFPGILSNKDSHNPDFYNWNRVLLRYCDGASLAGNSKYEDGTKSLYFRGQKIWQAMISDLLPQGLAHAEKALLSGDSAGGLAVFLHCDNFSRSLPGNATVKCISDAGLFLDIKDVAHNDTIRSLFHDVVSLQGVEQNLNQECTSSQSDPKQYLLSYIKTPLFILNSAYDTWQFHNILVPSLADRKGKWNNCKKNTVAEAVGDWYFERKVTKLIECPYPCSASCYHSVPAA</sequence>
<dbReference type="GO" id="GO:0071555">
    <property type="term" value="P:cell wall organization"/>
    <property type="evidence" value="ECO:0007669"/>
    <property type="project" value="UniProtKB-KW"/>
</dbReference>
<proteinExistence type="inferred from homology"/>
<dbReference type="GO" id="GO:0016787">
    <property type="term" value="F:hydrolase activity"/>
    <property type="evidence" value="ECO:0007669"/>
    <property type="project" value="UniProtKB-KW"/>
</dbReference>
<dbReference type="Gramene" id="AUR62044210-RA">
    <property type="protein sequence ID" value="AUR62044210-RA:cds"/>
    <property type="gene ID" value="AUR62044210"/>
</dbReference>
<keyword evidence="8" id="KW-1185">Reference proteome</keyword>
<comment type="similarity">
    <text evidence="3 6">Belongs to the pectinacetylesterase family.</text>
</comment>
<evidence type="ECO:0000256" key="2">
    <source>
        <dbReference type="ARBA" id="ARBA00004191"/>
    </source>
</evidence>
<name>A0A803N180_CHEQI</name>
<dbReference type="AlphaFoldDB" id="A0A803N180"/>
<reference evidence="7" key="1">
    <citation type="journal article" date="2017" name="Nature">
        <title>The genome of Chenopodium quinoa.</title>
        <authorList>
            <person name="Jarvis D.E."/>
            <person name="Ho Y.S."/>
            <person name="Lightfoot D.J."/>
            <person name="Schmoeckel S.M."/>
            <person name="Li B."/>
            <person name="Borm T.J.A."/>
            <person name="Ohyanagi H."/>
            <person name="Mineta K."/>
            <person name="Michell C.T."/>
            <person name="Saber N."/>
            <person name="Kharbatia N.M."/>
            <person name="Rupper R.R."/>
            <person name="Sharp A.R."/>
            <person name="Dally N."/>
            <person name="Boughton B.A."/>
            <person name="Woo Y.H."/>
            <person name="Gao G."/>
            <person name="Schijlen E.G.W.M."/>
            <person name="Guo X."/>
            <person name="Momin A.A."/>
            <person name="Negrao S."/>
            <person name="Al-Babili S."/>
            <person name="Gehring C."/>
            <person name="Roessner U."/>
            <person name="Jung C."/>
            <person name="Murphy K."/>
            <person name="Arold S.T."/>
            <person name="Gojobori T."/>
            <person name="van der Linden C.G."/>
            <person name="van Loo E.N."/>
            <person name="Jellen E.N."/>
            <person name="Maughan P.J."/>
            <person name="Tester M."/>
        </authorList>
    </citation>
    <scope>NUCLEOTIDE SEQUENCE [LARGE SCALE GENOMIC DNA]</scope>
    <source>
        <strain evidence="7">cv. PI 614886</strain>
    </source>
</reference>
<keyword evidence="6" id="KW-0732">Signal</keyword>